<accession>A0A137PGS7</accession>
<protein>
    <recommendedName>
        <fullName evidence="3">Inhibitor I9 domain-containing protein</fullName>
    </recommendedName>
</protein>
<dbReference type="SUPFAM" id="SSF54897">
    <property type="entry name" value="Protease propeptides/inhibitors"/>
    <property type="match status" value="1"/>
</dbReference>
<dbReference type="EMBL" id="KQ964426">
    <property type="protein sequence ID" value="KXN74204.1"/>
    <property type="molecule type" value="Genomic_DNA"/>
</dbReference>
<keyword evidence="2" id="KW-1185">Reference proteome</keyword>
<name>A0A137PGS7_CONC2</name>
<evidence type="ECO:0000313" key="2">
    <source>
        <dbReference type="Proteomes" id="UP000070444"/>
    </source>
</evidence>
<dbReference type="AlphaFoldDB" id="A0A137PGS7"/>
<proteinExistence type="predicted"/>
<dbReference type="InterPro" id="IPR037045">
    <property type="entry name" value="S8pro/Inhibitor_I9_sf"/>
</dbReference>
<evidence type="ECO:0008006" key="3">
    <source>
        <dbReference type="Google" id="ProtNLM"/>
    </source>
</evidence>
<dbReference type="Proteomes" id="UP000070444">
    <property type="component" value="Unassembled WGS sequence"/>
</dbReference>
<organism evidence="1 2">
    <name type="scientific">Conidiobolus coronatus (strain ATCC 28846 / CBS 209.66 / NRRL 28638)</name>
    <name type="common">Delacroixia coronata</name>
    <dbReference type="NCBI Taxonomy" id="796925"/>
    <lineage>
        <taxon>Eukaryota</taxon>
        <taxon>Fungi</taxon>
        <taxon>Fungi incertae sedis</taxon>
        <taxon>Zoopagomycota</taxon>
        <taxon>Entomophthoromycotina</taxon>
        <taxon>Entomophthoromycetes</taxon>
        <taxon>Entomophthorales</taxon>
        <taxon>Ancylistaceae</taxon>
        <taxon>Conidiobolus</taxon>
    </lineage>
</organism>
<evidence type="ECO:0000313" key="1">
    <source>
        <dbReference type="EMBL" id="KXN74204.1"/>
    </source>
</evidence>
<gene>
    <name evidence="1" type="ORF">CONCODRAFT_76956</name>
</gene>
<dbReference type="OrthoDB" id="5518345at2759"/>
<reference evidence="1 2" key="1">
    <citation type="journal article" date="2015" name="Genome Biol. Evol.">
        <title>Phylogenomic analyses indicate that early fungi evolved digesting cell walls of algal ancestors of land plants.</title>
        <authorList>
            <person name="Chang Y."/>
            <person name="Wang S."/>
            <person name="Sekimoto S."/>
            <person name="Aerts A.L."/>
            <person name="Choi C."/>
            <person name="Clum A."/>
            <person name="LaButti K.M."/>
            <person name="Lindquist E.A."/>
            <person name="Yee Ngan C."/>
            <person name="Ohm R.A."/>
            <person name="Salamov A.A."/>
            <person name="Grigoriev I.V."/>
            <person name="Spatafora J.W."/>
            <person name="Berbee M.L."/>
        </authorList>
    </citation>
    <scope>NUCLEOTIDE SEQUENCE [LARGE SCALE GENOMIC DNA]</scope>
    <source>
        <strain evidence="1 2">NRRL 28638</strain>
    </source>
</reference>
<dbReference type="Gene3D" id="3.30.70.80">
    <property type="entry name" value="Peptidase S8 propeptide/proteinase inhibitor I9"/>
    <property type="match status" value="1"/>
</dbReference>
<sequence>MSSPTNSFSKYVVNFEDDTPSEIIDTQIDLIQSRGGTIYEMNDRNSYKGFNAYFPDDFVEILETHPKILMIEKS</sequence>